<sequence length="113" mass="12873">MNRISFKGSSAVIVDFAERFLEIHPVRIEPDEEVRERYGRDLERLARSEHVEHRHLENVMDFLYEHGVPQAELDELVEARGGELAGLARDAAVLERYLSDGTILDVMIIDDGG</sequence>
<organism evidence="1">
    <name type="scientific">Eiseniibacteriota bacterium</name>
    <dbReference type="NCBI Taxonomy" id="2212470"/>
    <lineage>
        <taxon>Bacteria</taxon>
        <taxon>Candidatus Eiseniibacteriota</taxon>
    </lineage>
</organism>
<reference evidence="1" key="1">
    <citation type="journal article" date="2020" name="mSystems">
        <title>Genome- and Community-Level Interaction Insights into Carbon Utilization and Element Cycling Functions of Hydrothermarchaeota in Hydrothermal Sediment.</title>
        <authorList>
            <person name="Zhou Z."/>
            <person name="Liu Y."/>
            <person name="Xu W."/>
            <person name="Pan J."/>
            <person name="Luo Z.H."/>
            <person name="Li M."/>
        </authorList>
    </citation>
    <scope>NUCLEOTIDE SEQUENCE [LARGE SCALE GENOMIC DNA]</scope>
    <source>
        <strain evidence="1">SpSt-1233</strain>
    </source>
</reference>
<accession>A0A7V2ATJ1</accession>
<name>A0A7V2ATJ1_UNCEI</name>
<evidence type="ECO:0000313" key="1">
    <source>
        <dbReference type="EMBL" id="HER42990.1"/>
    </source>
</evidence>
<comment type="caution">
    <text evidence="1">The sequence shown here is derived from an EMBL/GenBank/DDBJ whole genome shotgun (WGS) entry which is preliminary data.</text>
</comment>
<proteinExistence type="predicted"/>
<dbReference type="Proteomes" id="UP000886069">
    <property type="component" value="Unassembled WGS sequence"/>
</dbReference>
<dbReference type="EMBL" id="DSEC01000059">
    <property type="protein sequence ID" value="HER42990.1"/>
    <property type="molecule type" value="Genomic_DNA"/>
</dbReference>
<gene>
    <name evidence="1" type="ORF">ENO08_00840</name>
</gene>
<protein>
    <submittedName>
        <fullName evidence="1">Uncharacterized protein</fullName>
    </submittedName>
</protein>
<dbReference type="AlphaFoldDB" id="A0A7V2ATJ1"/>